<dbReference type="GO" id="GO:0016887">
    <property type="term" value="F:ATP hydrolysis activity"/>
    <property type="evidence" value="ECO:0007669"/>
    <property type="project" value="InterPro"/>
</dbReference>
<dbReference type="Proteomes" id="UP000287296">
    <property type="component" value="Unassembled WGS sequence"/>
</dbReference>
<dbReference type="EMBL" id="QYTW02000023">
    <property type="protein sequence ID" value="RST58189.1"/>
    <property type="molecule type" value="Genomic_DNA"/>
</dbReference>
<evidence type="ECO:0000256" key="2">
    <source>
        <dbReference type="ARBA" id="ARBA00022741"/>
    </source>
</evidence>
<gene>
    <name evidence="5" type="ORF">D5F11_019000</name>
</gene>
<feature type="domain" description="ABC transporter" evidence="4">
    <location>
        <begin position="2"/>
        <end position="236"/>
    </location>
</feature>
<dbReference type="GO" id="GO:0015424">
    <property type="term" value="F:ABC-type amino acid transporter activity"/>
    <property type="evidence" value="ECO:0007669"/>
    <property type="project" value="InterPro"/>
</dbReference>
<evidence type="ECO:0000259" key="4">
    <source>
        <dbReference type="PROSITE" id="PS50893"/>
    </source>
</evidence>
<dbReference type="InterPro" id="IPR030679">
    <property type="entry name" value="ABC_ATPase_HisP-typ"/>
</dbReference>
<dbReference type="InterPro" id="IPR003593">
    <property type="entry name" value="AAA+_ATPase"/>
</dbReference>
<dbReference type="GO" id="GO:0005524">
    <property type="term" value="F:ATP binding"/>
    <property type="evidence" value="ECO:0007669"/>
    <property type="project" value="UniProtKB-KW"/>
</dbReference>
<evidence type="ECO:0000313" key="5">
    <source>
        <dbReference type="EMBL" id="RST58189.1"/>
    </source>
</evidence>
<dbReference type="RefSeq" id="WP_120115610.1">
    <property type="nucleotide sequence ID" value="NZ_QYTW02000023.1"/>
</dbReference>
<dbReference type="SMART" id="SM00382">
    <property type="entry name" value="AAA"/>
    <property type="match status" value="1"/>
</dbReference>
<organism evidence="5 6">
    <name type="scientific">Siminovitchia terrae</name>
    <name type="common">Bacillus terrae</name>
    <dbReference type="NCBI Taxonomy" id="1914933"/>
    <lineage>
        <taxon>Bacteria</taxon>
        <taxon>Bacillati</taxon>
        <taxon>Bacillota</taxon>
        <taxon>Bacilli</taxon>
        <taxon>Bacillales</taxon>
        <taxon>Bacillaceae</taxon>
        <taxon>Siminovitchia</taxon>
    </lineage>
</organism>
<dbReference type="PROSITE" id="PS50893">
    <property type="entry name" value="ABC_TRANSPORTER_2"/>
    <property type="match status" value="1"/>
</dbReference>
<evidence type="ECO:0000256" key="3">
    <source>
        <dbReference type="ARBA" id="ARBA00022840"/>
    </source>
</evidence>
<protein>
    <submittedName>
        <fullName evidence="5">Amino acid ABC transporter ATP-binding protein</fullName>
    </submittedName>
</protein>
<reference evidence="5 6" key="1">
    <citation type="submission" date="2018-12" db="EMBL/GenBank/DDBJ databases">
        <authorList>
            <person name="Sun L."/>
            <person name="Chen Z."/>
        </authorList>
    </citation>
    <scope>NUCLEOTIDE SEQUENCE [LARGE SCALE GENOMIC DNA]</scope>
    <source>
        <strain evidence="5 6">LMG 29736</strain>
    </source>
</reference>
<keyword evidence="1" id="KW-0813">Transport</keyword>
<dbReference type="FunFam" id="3.40.50.300:FF:000020">
    <property type="entry name" value="Amino acid ABC transporter ATP-binding component"/>
    <property type="match status" value="1"/>
</dbReference>
<dbReference type="AlphaFoldDB" id="A0A429X482"/>
<comment type="caution">
    <text evidence="5">The sequence shown here is derived from an EMBL/GenBank/DDBJ whole genome shotgun (WGS) entry which is preliminary data.</text>
</comment>
<keyword evidence="2" id="KW-0547">Nucleotide-binding</keyword>
<sequence length="240" mass="27128">MIKVKNLHKYFMDLHVLKGIDLEIKNKEVVVILGASGSGKSTLLRCLNYLEVKDEGEIWFEDTKVDPTNIKLNKVREDIGMVFQHFNLFPHKTVIENIIEAPIIVRKMEREKAIQQGMELLKKVGLADKAHVYPEKLSGGQKQRVAIARSLAMSPRVLLFDEPTSALDPELVGEVLNVMKELAQEGMTMVVVTHEMGFAREVADRIVFLDNGVIAEESTPEQFFTNPQSEKARQFLGKVL</sequence>
<dbReference type="InterPro" id="IPR027417">
    <property type="entry name" value="P-loop_NTPase"/>
</dbReference>
<dbReference type="InterPro" id="IPR050086">
    <property type="entry name" value="MetN_ABC_transporter-like"/>
</dbReference>
<evidence type="ECO:0000256" key="1">
    <source>
        <dbReference type="ARBA" id="ARBA00022448"/>
    </source>
</evidence>
<dbReference type="SUPFAM" id="SSF52540">
    <property type="entry name" value="P-loop containing nucleoside triphosphate hydrolases"/>
    <property type="match status" value="1"/>
</dbReference>
<dbReference type="PROSITE" id="PS00211">
    <property type="entry name" value="ABC_TRANSPORTER_1"/>
    <property type="match status" value="1"/>
</dbReference>
<accession>A0A429X482</accession>
<evidence type="ECO:0000313" key="6">
    <source>
        <dbReference type="Proteomes" id="UP000287296"/>
    </source>
</evidence>
<dbReference type="InterPro" id="IPR003439">
    <property type="entry name" value="ABC_transporter-like_ATP-bd"/>
</dbReference>
<name>A0A429X482_SIMTE</name>
<dbReference type="OrthoDB" id="9802185at2"/>
<dbReference type="PANTHER" id="PTHR43166:SF37">
    <property type="entry name" value="ARGININE TRANSPORT ATP-BINDING PROTEIN ARTM"/>
    <property type="match status" value="1"/>
</dbReference>
<dbReference type="PIRSF" id="PIRSF039085">
    <property type="entry name" value="ABC_ATPase_HisP"/>
    <property type="match status" value="1"/>
</dbReference>
<proteinExistence type="predicted"/>
<dbReference type="Gene3D" id="3.40.50.300">
    <property type="entry name" value="P-loop containing nucleotide triphosphate hydrolases"/>
    <property type="match status" value="1"/>
</dbReference>
<keyword evidence="3 5" id="KW-0067">ATP-binding</keyword>
<dbReference type="InterPro" id="IPR017871">
    <property type="entry name" value="ABC_transporter-like_CS"/>
</dbReference>
<dbReference type="PANTHER" id="PTHR43166">
    <property type="entry name" value="AMINO ACID IMPORT ATP-BINDING PROTEIN"/>
    <property type="match status" value="1"/>
</dbReference>
<dbReference type="Pfam" id="PF00005">
    <property type="entry name" value="ABC_tran"/>
    <property type="match status" value="1"/>
</dbReference>
<dbReference type="CDD" id="cd03262">
    <property type="entry name" value="ABC_HisP_GlnQ"/>
    <property type="match status" value="1"/>
</dbReference>